<feature type="domain" description="Right handed beta helix" evidence="1">
    <location>
        <begin position="375"/>
        <end position="530"/>
    </location>
</feature>
<dbReference type="Gene3D" id="2.160.20.10">
    <property type="entry name" value="Single-stranded right-handed beta-helix, Pectin lyase-like"/>
    <property type="match status" value="1"/>
</dbReference>
<name>A0A6H1Z6D7_9ZZZZ</name>
<reference evidence="2" key="1">
    <citation type="submission" date="2020-03" db="EMBL/GenBank/DDBJ databases">
        <title>The deep terrestrial virosphere.</title>
        <authorList>
            <person name="Holmfeldt K."/>
            <person name="Nilsson E."/>
            <person name="Simone D."/>
            <person name="Lopez-Fernandez M."/>
            <person name="Wu X."/>
            <person name="de Brujin I."/>
            <person name="Lundin D."/>
            <person name="Andersson A."/>
            <person name="Bertilsson S."/>
            <person name="Dopson M."/>
        </authorList>
    </citation>
    <scope>NUCLEOTIDE SEQUENCE</scope>
    <source>
        <strain evidence="2">MM171A00097</strain>
    </source>
</reference>
<dbReference type="SUPFAM" id="SSF49899">
    <property type="entry name" value="Concanavalin A-like lectins/glucanases"/>
    <property type="match status" value="1"/>
</dbReference>
<dbReference type="InterPro" id="IPR039448">
    <property type="entry name" value="Beta_helix"/>
</dbReference>
<dbReference type="InterPro" id="IPR006626">
    <property type="entry name" value="PbH1"/>
</dbReference>
<accession>A0A6H1Z6D7</accession>
<sequence length="870" mass="92572">MVMATKTPQGARLNPQNTLELSQGMSIQTAIDTADAHGGFWVILLYPSTTYNEGDLTTTGGALITIRGMDEHVMIAPAAAPTTAVINITETLYLENITVISPDAAIPAVLVNTATGAPTITDCNIIGEGVGYSLQMTRGSVDVHRGSFSGDVHLSTVRCLMDCYFTTFLGDLITAAEPLNHDIDLMSCEFTGGNITSLATGATVLAIEGGSDIGTITDSGTGLFTITGSYVDSVSCLNAGGEIRIRGGTVNTWVGTNGTILWYITSGEMKVLGRGALDDINIMAAHDALPATGGLIHLLGSFSAEDMTITKPGVVLQGQKDSTVIAPTAALGATLFFFANTAIGSGLRDLIIDGDVNTNILTWLIHSFADQFFCSYVTLRNGPSYPLFVQCADDVLIEHSFIHDNGLGPTIAADGSDVYRLRFIFNDSYNNGQVDPPAGNADRMGVQLESAGGGMFYAPLVQGNNLYNNDGCGIWISASIDARIVDNRIYNNDQQGIFVLGGNVDGVIDNNLVRENGADGAAGYGTGIQFGDNAGGWNTSGWNITNNIVRDNGSDAAQRRGIRIWCSDGSINNIRITGNQVSGHKQWQFDFDILDDTNGGTGIDIRDNYPVMPHEVRDAIADVLGELGPADGLWVCIREDGGFNVVADLTRHGRDLAASKNLWDFDTEPMFKSKGVFLTFNGSDEYMSRADAGHLFSFANAAGNDDSPFSIILILSPAAGALAGATLLAKYEENTPSREWIVRIDANGYPEVELYDESANEYIGREDQTALTADTWTILIVTYDGSETSVGVKIYKDGVQVDDADHQSGGVYTAMEQLGPDLTGIYNVIGGPANGNFYTGAGAWFGLTRKELSADEAWCVTQRLQGLLGI</sequence>
<dbReference type="Gene3D" id="2.60.120.200">
    <property type="match status" value="1"/>
</dbReference>
<evidence type="ECO:0000259" key="1">
    <source>
        <dbReference type="Pfam" id="PF13229"/>
    </source>
</evidence>
<dbReference type="NCBIfam" id="TIGR03804">
    <property type="entry name" value="para_beta_helix"/>
    <property type="match status" value="1"/>
</dbReference>
<organism evidence="2">
    <name type="scientific">viral metagenome</name>
    <dbReference type="NCBI Taxonomy" id="1070528"/>
    <lineage>
        <taxon>unclassified sequences</taxon>
        <taxon>metagenomes</taxon>
        <taxon>organismal metagenomes</taxon>
    </lineage>
</organism>
<evidence type="ECO:0000313" key="2">
    <source>
        <dbReference type="EMBL" id="QJA43453.1"/>
    </source>
</evidence>
<dbReference type="SUPFAM" id="SSF51126">
    <property type="entry name" value="Pectin lyase-like"/>
    <property type="match status" value="1"/>
</dbReference>
<dbReference type="InterPro" id="IPR011050">
    <property type="entry name" value="Pectin_lyase_fold/virulence"/>
</dbReference>
<dbReference type="Pfam" id="PF13229">
    <property type="entry name" value="Beta_helix"/>
    <property type="match status" value="1"/>
</dbReference>
<dbReference type="AlphaFoldDB" id="A0A6H1Z6D7"/>
<dbReference type="GO" id="GO:0016829">
    <property type="term" value="F:lyase activity"/>
    <property type="evidence" value="ECO:0007669"/>
    <property type="project" value="UniProtKB-KW"/>
</dbReference>
<dbReference type="InterPro" id="IPR013320">
    <property type="entry name" value="ConA-like_dom_sf"/>
</dbReference>
<proteinExistence type="predicted"/>
<dbReference type="InterPro" id="IPR012334">
    <property type="entry name" value="Pectin_lyas_fold"/>
</dbReference>
<protein>
    <submittedName>
        <fullName evidence="2">Putative pectate lyase</fullName>
    </submittedName>
</protein>
<dbReference type="InterPro" id="IPR022441">
    <property type="entry name" value="Para_beta_helix_rpt-2"/>
</dbReference>
<dbReference type="SMART" id="SM00710">
    <property type="entry name" value="PbH1"/>
    <property type="match status" value="6"/>
</dbReference>
<dbReference type="EMBL" id="MT143710">
    <property type="protein sequence ID" value="QJA43453.1"/>
    <property type="molecule type" value="Genomic_DNA"/>
</dbReference>
<gene>
    <name evidence="2" type="ORF">MM171A00097_0100</name>
</gene>
<keyword evidence="2" id="KW-0456">Lyase</keyword>